<proteinExistence type="predicted"/>
<feature type="region of interest" description="Disordered" evidence="2">
    <location>
        <begin position="574"/>
        <end position="637"/>
    </location>
</feature>
<dbReference type="PROSITE" id="PS50157">
    <property type="entry name" value="ZINC_FINGER_C2H2_2"/>
    <property type="match status" value="1"/>
</dbReference>
<evidence type="ECO:0000313" key="5">
    <source>
        <dbReference type="EMBL" id="PRP81977.1"/>
    </source>
</evidence>
<dbReference type="InParanoid" id="A0A2P6NDE0"/>
<dbReference type="PROSITE" id="PS00028">
    <property type="entry name" value="ZINC_FINGER_C2H2_1"/>
    <property type="match status" value="1"/>
</dbReference>
<evidence type="ECO:0000256" key="2">
    <source>
        <dbReference type="SAM" id="MobiDB-lite"/>
    </source>
</evidence>
<evidence type="ECO:0000259" key="3">
    <source>
        <dbReference type="PROSITE" id="PS50157"/>
    </source>
</evidence>
<dbReference type="FunCoup" id="A0A2P6NDE0">
    <property type="interactions" value="161"/>
</dbReference>
<keyword evidence="6" id="KW-1185">Reference proteome</keyword>
<evidence type="ECO:0000259" key="4">
    <source>
        <dbReference type="PROSITE" id="PS51391"/>
    </source>
</evidence>
<dbReference type="GO" id="GO:0000993">
    <property type="term" value="F:RNA polymerase II complex binding"/>
    <property type="evidence" value="ECO:0007669"/>
    <property type="project" value="InterPro"/>
</dbReference>
<dbReference type="GO" id="GO:0006369">
    <property type="term" value="P:termination of RNA polymerase II transcription"/>
    <property type="evidence" value="ECO:0007669"/>
    <property type="project" value="InterPro"/>
</dbReference>
<dbReference type="GO" id="GO:0003729">
    <property type="term" value="F:mRNA binding"/>
    <property type="evidence" value="ECO:0007669"/>
    <property type="project" value="InterPro"/>
</dbReference>
<evidence type="ECO:0008006" key="7">
    <source>
        <dbReference type="Google" id="ProtNLM"/>
    </source>
</evidence>
<feature type="domain" description="C2H2-type" evidence="3">
    <location>
        <begin position="445"/>
        <end position="474"/>
    </location>
</feature>
<dbReference type="EMBL" id="MDYQ01000112">
    <property type="protein sequence ID" value="PRP81977.1"/>
    <property type="molecule type" value="Genomic_DNA"/>
</dbReference>
<dbReference type="SUPFAM" id="SSF48464">
    <property type="entry name" value="ENTH/VHS domain"/>
    <property type="match status" value="1"/>
</dbReference>
<feature type="compositionally biased region" description="Basic and acidic residues" evidence="2">
    <location>
        <begin position="574"/>
        <end position="586"/>
    </location>
</feature>
<dbReference type="CDD" id="cd16982">
    <property type="entry name" value="CID_Pcf11"/>
    <property type="match status" value="1"/>
</dbReference>
<dbReference type="STRING" id="1890364.A0A2P6NDE0"/>
<dbReference type="Pfam" id="PF04818">
    <property type="entry name" value="CID"/>
    <property type="match status" value="1"/>
</dbReference>
<dbReference type="GO" id="GO:0005849">
    <property type="term" value="C:mRNA cleavage factor complex"/>
    <property type="evidence" value="ECO:0007669"/>
    <property type="project" value="TreeGrafter"/>
</dbReference>
<dbReference type="InterPro" id="IPR057242">
    <property type="entry name" value="PCFS4-like"/>
</dbReference>
<keyword evidence="1" id="KW-0479">Metal-binding</keyword>
<feature type="domain" description="CID" evidence="4">
    <location>
        <begin position="4"/>
        <end position="124"/>
    </location>
</feature>
<dbReference type="OrthoDB" id="343582at2759"/>
<feature type="region of interest" description="Disordered" evidence="2">
    <location>
        <begin position="140"/>
        <end position="168"/>
    </location>
</feature>
<organism evidence="5 6">
    <name type="scientific">Planoprotostelium fungivorum</name>
    <dbReference type="NCBI Taxonomy" id="1890364"/>
    <lineage>
        <taxon>Eukaryota</taxon>
        <taxon>Amoebozoa</taxon>
        <taxon>Evosea</taxon>
        <taxon>Variosea</taxon>
        <taxon>Cavosteliida</taxon>
        <taxon>Cavosteliaceae</taxon>
        <taxon>Planoprotostelium</taxon>
    </lineage>
</organism>
<reference evidence="5 6" key="1">
    <citation type="journal article" date="2018" name="Genome Biol. Evol.">
        <title>Multiple Roots of Fruiting Body Formation in Amoebozoa.</title>
        <authorList>
            <person name="Hillmann F."/>
            <person name="Forbes G."/>
            <person name="Novohradska S."/>
            <person name="Ferling I."/>
            <person name="Riege K."/>
            <person name="Groth M."/>
            <person name="Westermann M."/>
            <person name="Marz M."/>
            <person name="Spaller T."/>
            <person name="Winckler T."/>
            <person name="Schaap P."/>
            <person name="Glockner G."/>
        </authorList>
    </citation>
    <scope>NUCLEOTIDE SEQUENCE [LARGE SCALE GENOMIC DNA]</scope>
    <source>
        <strain evidence="5 6">Jena</strain>
    </source>
</reference>
<sequence>MALQLSEVASEYWSGLSELTINSKPIINNLTIIAGENKAHAQDIVDVPSDLKLPTMYLMDSICKNIGAPYVGLFTRNLKQTFTEAFTSANEKTRTALTNLVKTWDRVFPSDIISHLALMVRQPNKGTTSAHVQPPKVVQTMGNVSHSGNTSLSNMRPEDQRNTQGHVQQGLPQQNLTQNISQPFSLQNPPALSGNAQALLQQVLAQQQQSHMMQNAGIYGNPMMGNMFNPNQNNEMITHLMEQCRMQMAQVMEEAQQGGGNTPEFYQKVQKIMMVQQQLTAMQQMQTNPLNMLMPSMYGVGHNPMMNPPTLGGPMGSFPGMNLGTMNNNVLPGGVNPLPMGMPMVPGMMGMPAMNAPGVTNNFGNPPTNVPMGNNGAMNNSSSISPDLLSSLQQFNTGINTIPSQQINDANGKSETSITEAHVEKKDAEERDDAAVTSLYFALPLQCRNCGLRYAEREKMDKHLDWHFHRNRKEKGRSRSRGWMSHREDWIHNNTVDRPLVPFSTKEISNEKEISDNAENHTVPVDENQKTCPVCAEEFQQLWDKEHEEWVYRDAADDDGAICHYSCLKARRAREDKEEREYKDDGFIDTTHTAQKRAAEEDVEGEEKKKARTEEDTGKEEKEPVDDNEGADIKEGN</sequence>
<dbReference type="SMART" id="SM00582">
    <property type="entry name" value="RPR"/>
    <property type="match status" value="1"/>
</dbReference>
<comment type="caution">
    <text evidence="5">The sequence shown here is derived from an EMBL/GenBank/DDBJ whole genome shotgun (WGS) entry which is preliminary data.</text>
</comment>
<feature type="compositionally biased region" description="Polar residues" evidence="2">
    <location>
        <begin position="140"/>
        <end position="154"/>
    </location>
</feature>
<evidence type="ECO:0000256" key="1">
    <source>
        <dbReference type="PROSITE-ProRule" id="PRU00042"/>
    </source>
</evidence>
<dbReference type="PANTHER" id="PTHR15921">
    <property type="entry name" value="PRE-MRNA CLEAVAGE COMPLEX II"/>
    <property type="match status" value="1"/>
</dbReference>
<name>A0A2P6NDE0_9EUKA</name>
<keyword evidence="1" id="KW-0863">Zinc-finger</keyword>
<dbReference type="GO" id="GO:0005737">
    <property type="term" value="C:cytoplasm"/>
    <property type="evidence" value="ECO:0007669"/>
    <property type="project" value="TreeGrafter"/>
</dbReference>
<dbReference type="InterPro" id="IPR008942">
    <property type="entry name" value="ENTH_VHS"/>
</dbReference>
<dbReference type="GO" id="GO:0008270">
    <property type="term" value="F:zinc ion binding"/>
    <property type="evidence" value="ECO:0007669"/>
    <property type="project" value="UniProtKB-KW"/>
</dbReference>
<evidence type="ECO:0000313" key="6">
    <source>
        <dbReference type="Proteomes" id="UP000241769"/>
    </source>
</evidence>
<dbReference type="InterPro" id="IPR047415">
    <property type="entry name" value="Pcf11_CID"/>
</dbReference>
<gene>
    <name evidence="5" type="ORF">PROFUN_10471</name>
</gene>
<dbReference type="InterPro" id="IPR045154">
    <property type="entry name" value="PCF11-like"/>
</dbReference>
<dbReference type="InterPro" id="IPR006569">
    <property type="entry name" value="CID_dom"/>
</dbReference>
<dbReference type="Gene3D" id="1.25.40.90">
    <property type="match status" value="1"/>
</dbReference>
<dbReference type="Proteomes" id="UP000241769">
    <property type="component" value="Unassembled WGS sequence"/>
</dbReference>
<feature type="compositionally biased region" description="Basic and acidic residues" evidence="2">
    <location>
        <begin position="606"/>
        <end position="622"/>
    </location>
</feature>
<dbReference type="InterPro" id="IPR013087">
    <property type="entry name" value="Znf_C2H2_type"/>
</dbReference>
<keyword evidence="1" id="KW-0862">Zinc</keyword>
<protein>
    <recommendedName>
        <fullName evidence="7">CID domain-containing protein</fullName>
    </recommendedName>
</protein>
<dbReference type="AlphaFoldDB" id="A0A2P6NDE0"/>
<dbReference type="PANTHER" id="PTHR15921:SF3">
    <property type="entry name" value="PRE-MRNA CLEAVAGE COMPLEX 2 PROTEIN PCF11"/>
    <property type="match status" value="1"/>
</dbReference>
<dbReference type="GO" id="GO:0031124">
    <property type="term" value="P:mRNA 3'-end processing"/>
    <property type="evidence" value="ECO:0007669"/>
    <property type="project" value="InterPro"/>
</dbReference>
<accession>A0A2P6NDE0</accession>
<dbReference type="PROSITE" id="PS51391">
    <property type="entry name" value="CID"/>
    <property type="match status" value="1"/>
</dbReference>
<dbReference type="Pfam" id="PF23228">
    <property type="entry name" value="zf_PCFS4"/>
    <property type="match status" value="1"/>
</dbReference>